<dbReference type="Proteomes" id="UP000236732">
    <property type="component" value="Unassembled WGS sequence"/>
</dbReference>
<dbReference type="GO" id="GO:0008768">
    <property type="term" value="F:UDP-sugar diphosphatase activity"/>
    <property type="evidence" value="ECO:0007669"/>
    <property type="project" value="TreeGrafter"/>
</dbReference>
<proteinExistence type="predicted"/>
<reference evidence="4 5" key="1">
    <citation type="submission" date="2016-10" db="EMBL/GenBank/DDBJ databases">
        <authorList>
            <person name="de Groot N.N."/>
        </authorList>
    </citation>
    <scope>NUCLEOTIDE SEQUENCE [LARGE SCALE GENOMIC DNA]</scope>
    <source>
        <strain evidence="4 5">CGMCC 4.7037</strain>
    </source>
</reference>
<gene>
    <name evidence="4" type="ORF">SAMN05444920_1011001</name>
</gene>
<evidence type="ECO:0000256" key="2">
    <source>
        <dbReference type="SAM" id="SignalP"/>
    </source>
</evidence>
<keyword evidence="5" id="KW-1185">Reference proteome</keyword>
<feature type="region of interest" description="Disordered" evidence="1">
    <location>
        <begin position="148"/>
        <end position="170"/>
    </location>
</feature>
<evidence type="ECO:0000313" key="4">
    <source>
        <dbReference type="EMBL" id="SEF91290.1"/>
    </source>
</evidence>
<name>A0A1H5VVR0_9ACTN</name>
<feature type="signal peptide" evidence="2">
    <location>
        <begin position="1"/>
        <end position="26"/>
    </location>
</feature>
<dbReference type="InterPro" id="IPR006179">
    <property type="entry name" value="5_nucleotidase/apyrase"/>
</dbReference>
<dbReference type="OrthoDB" id="3502588at2"/>
<sequence>MAGRRLGTLVAVVALASGTLVPGAQAAPHPVVFGTASALPKTHTGACPATVTLSTTVKVKAPATLKYVWTFSDGDDGRTRTYRAGGKGLKTVRLSTTVKAVGDARGWGAVRLVSPVKKTSRKASFAVTCTGSETLGAGDVWDSVVTTVDTPGTPDAAATPPPSSSSGQDAARNLVRKATIAFERTTAAKCPVTFKIHGSFEGLPAGAQTVRYRLAGTETWKTVNVPAAHGAVHSTVLETLTWGWETAENSVQIELDQPDRHRSNIIYYFKCRPPSAGTVGVAAEDIPLTGDGGPLAELTADAMLESVRTLSGADLALVSKYGMRKGLKAGPITFSDLYQVQPDGFHPDVWSMTGAQPRKALGHVSPTAGRLTPSAALRYTVTGGVVTDLTLNGTPVSDTQVVKVAANYILRYGGQGFPAWEGAKSVYRGGPDDTGALASYIAAHSPLAAPKGDRVTVR</sequence>
<accession>A0A1H5VVR0</accession>
<dbReference type="GO" id="GO:0009166">
    <property type="term" value="P:nucleotide catabolic process"/>
    <property type="evidence" value="ECO:0007669"/>
    <property type="project" value="InterPro"/>
</dbReference>
<dbReference type="InterPro" id="IPR036907">
    <property type="entry name" value="5'-Nucleotdase_C_sf"/>
</dbReference>
<organism evidence="4 5">
    <name type="scientific">Nonomuraea solani</name>
    <dbReference type="NCBI Taxonomy" id="1144553"/>
    <lineage>
        <taxon>Bacteria</taxon>
        <taxon>Bacillati</taxon>
        <taxon>Actinomycetota</taxon>
        <taxon>Actinomycetes</taxon>
        <taxon>Streptosporangiales</taxon>
        <taxon>Streptosporangiaceae</taxon>
        <taxon>Nonomuraea</taxon>
    </lineage>
</organism>
<feature type="compositionally biased region" description="Low complexity" evidence="1">
    <location>
        <begin position="148"/>
        <end position="158"/>
    </location>
</feature>
<evidence type="ECO:0000313" key="5">
    <source>
        <dbReference type="Proteomes" id="UP000236732"/>
    </source>
</evidence>
<protein>
    <submittedName>
        <fullName evidence="4">5'-nucleotidase, C-terminal domain</fullName>
    </submittedName>
</protein>
<dbReference type="SUPFAM" id="SSF55816">
    <property type="entry name" value="5'-nucleotidase (syn. UDP-sugar hydrolase), C-terminal domain"/>
    <property type="match status" value="1"/>
</dbReference>
<evidence type="ECO:0000256" key="1">
    <source>
        <dbReference type="SAM" id="MobiDB-lite"/>
    </source>
</evidence>
<dbReference type="AlphaFoldDB" id="A0A1H5VVR0"/>
<keyword evidence="2" id="KW-0732">Signal</keyword>
<feature type="chain" id="PRO_5009287637" evidence="2">
    <location>
        <begin position="27"/>
        <end position="458"/>
    </location>
</feature>
<feature type="domain" description="5'-Nucleotidase C-terminal" evidence="3">
    <location>
        <begin position="292"/>
        <end position="419"/>
    </location>
</feature>
<dbReference type="PANTHER" id="PTHR11575">
    <property type="entry name" value="5'-NUCLEOTIDASE-RELATED"/>
    <property type="match status" value="1"/>
</dbReference>
<dbReference type="Pfam" id="PF02872">
    <property type="entry name" value="5_nucleotid_C"/>
    <property type="match status" value="1"/>
</dbReference>
<dbReference type="PANTHER" id="PTHR11575:SF24">
    <property type="entry name" value="5'-NUCLEOTIDASE"/>
    <property type="match status" value="1"/>
</dbReference>
<dbReference type="Gene3D" id="3.90.780.10">
    <property type="entry name" value="5'-Nucleotidase, C-terminal domain"/>
    <property type="match status" value="1"/>
</dbReference>
<dbReference type="GO" id="GO:0008253">
    <property type="term" value="F:5'-nucleotidase activity"/>
    <property type="evidence" value="ECO:0007669"/>
    <property type="project" value="TreeGrafter"/>
</dbReference>
<evidence type="ECO:0000259" key="3">
    <source>
        <dbReference type="Pfam" id="PF02872"/>
    </source>
</evidence>
<dbReference type="GO" id="GO:0030288">
    <property type="term" value="C:outer membrane-bounded periplasmic space"/>
    <property type="evidence" value="ECO:0007669"/>
    <property type="project" value="TreeGrafter"/>
</dbReference>
<dbReference type="InterPro" id="IPR008334">
    <property type="entry name" value="5'-Nucleotdase_C"/>
</dbReference>
<dbReference type="RefSeq" id="WP_103954479.1">
    <property type="nucleotide sequence ID" value="NZ_FNVT01000001.1"/>
</dbReference>
<dbReference type="EMBL" id="FNVT01000001">
    <property type="protein sequence ID" value="SEF91290.1"/>
    <property type="molecule type" value="Genomic_DNA"/>
</dbReference>